<dbReference type="Proteomes" id="UP000824120">
    <property type="component" value="Chromosome 9"/>
</dbReference>
<sequence length="95" mass="11322">YIAVEKKLRLEIEETKKELDLVQKTIFLQRSAWKIIHEQDISRRRIYFHGKMKKSLQAAHKAFKGTSLTYLWKKLRALLSILPFKMVDFNENDGT</sequence>
<name>A0A9J5XHJ6_SOLCO</name>
<comment type="caution">
    <text evidence="1">The sequence shown here is derived from an EMBL/GenBank/DDBJ whole genome shotgun (WGS) entry which is preliminary data.</text>
</comment>
<accession>A0A9J5XHJ6</accession>
<dbReference type="EMBL" id="JACXVP010000009">
    <property type="protein sequence ID" value="KAG5586416.1"/>
    <property type="molecule type" value="Genomic_DNA"/>
</dbReference>
<evidence type="ECO:0000313" key="1">
    <source>
        <dbReference type="EMBL" id="KAG5586416.1"/>
    </source>
</evidence>
<keyword evidence="2" id="KW-1185">Reference proteome</keyword>
<reference evidence="1 2" key="1">
    <citation type="submission" date="2020-09" db="EMBL/GenBank/DDBJ databases">
        <title>De no assembly of potato wild relative species, Solanum commersonii.</title>
        <authorList>
            <person name="Cho K."/>
        </authorList>
    </citation>
    <scope>NUCLEOTIDE SEQUENCE [LARGE SCALE GENOMIC DNA]</scope>
    <source>
        <strain evidence="1">LZ3.2</strain>
        <tissue evidence="1">Leaf</tissue>
    </source>
</reference>
<dbReference type="AlphaFoldDB" id="A0A9J5XHJ6"/>
<gene>
    <name evidence="1" type="ORF">H5410_046850</name>
</gene>
<organism evidence="1 2">
    <name type="scientific">Solanum commersonii</name>
    <name type="common">Commerson's wild potato</name>
    <name type="synonym">Commerson's nightshade</name>
    <dbReference type="NCBI Taxonomy" id="4109"/>
    <lineage>
        <taxon>Eukaryota</taxon>
        <taxon>Viridiplantae</taxon>
        <taxon>Streptophyta</taxon>
        <taxon>Embryophyta</taxon>
        <taxon>Tracheophyta</taxon>
        <taxon>Spermatophyta</taxon>
        <taxon>Magnoliopsida</taxon>
        <taxon>eudicotyledons</taxon>
        <taxon>Gunneridae</taxon>
        <taxon>Pentapetalae</taxon>
        <taxon>asterids</taxon>
        <taxon>lamiids</taxon>
        <taxon>Solanales</taxon>
        <taxon>Solanaceae</taxon>
        <taxon>Solanoideae</taxon>
        <taxon>Solaneae</taxon>
        <taxon>Solanum</taxon>
    </lineage>
</organism>
<proteinExistence type="predicted"/>
<feature type="non-terminal residue" evidence="1">
    <location>
        <position position="1"/>
    </location>
</feature>
<evidence type="ECO:0000313" key="2">
    <source>
        <dbReference type="Proteomes" id="UP000824120"/>
    </source>
</evidence>
<protein>
    <submittedName>
        <fullName evidence="1">Uncharacterized protein</fullName>
    </submittedName>
</protein>